<keyword evidence="7" id="KW-0449">Lipoprotein</keyword>
<feature type="coiled-coil region" evidence="8">
    <location>
        <begin position="314"/>
        <end position="341"/>
    </location>
</feature>
<evidence type="ECO:0000256" key="2">
    <source>
        <dbReference type="ARBA" id="ARBA00007886"/>
    </source>
</evidence>
<protein>
    <submittedName>
        <fullName evidence="11">Ger(X)C family spore germination protein</fullName>
    </submittedName>
</protein>
<dbReference type="Proteomes" id="UP000288024">
    <property type="component" value="Unassembled WGS sequence"/>
</dbReference>
<keyword evidence="4" id="KW-0732">Signal</keyword>
<accession>A0A437K2Y4</accession>
<sequence>MKWFKFIVYLGLLFLLTGCWDRTELSNVSIVTGMAVDKGESFKYRLTIETTEAREMSYQTAVGLAPSTVSSIEGNNIGELTQKFNIINATRPIYSHTRVLVLSEEIVREGLLEFMDFFDRNREIRGDFAIVIARGSNAGDILKVNNMYKKSPSLKLFTQVNTMQKDWGGAPDVNLNDYTRITNSYGQAPVLPAVKLVGDPKKGGNTENMKSIDPESEIVIDSMGVIKLGKLAGYTSLYEVRDMLFVQNKIKTTEITSSCNNGKGKIGYYITNSKTNVIAKEINGTPNFHIKIKTEGNLDGTECYQNLSNPYAYKEFEESINKKMEKEIKEFVQRTKEELNADVFGLGEFLREQDYKHFKKYKDTWDDGYAKAKIHVSFNAEIKRAGLRKNRYILK</sequence>
<feature type="domain" description="Spore germination protein N-terminal" evidence="10">
    <location>
        <begin position="21"/>
        <end position="195"/>
    </location>
</feature>
<proteinExistence type="inferred from homology"/>
<comment type="subcellular location">
    <subcellularLocation>
        <location evidence="1">Membrane</location>
        <topology evidence="1">Lipid-anchor</topology>
    </subcellularLocation>
</comment>
<organism evidence="11 12">
    <name type="scientific">Niallia taxi</name>
    <dbReference type="NCBI Taxonomy" id="2499688"/>
    <lineage>
        <taxon>Bacteria</taxon>
        <taxon>Bacillati</taxon>
        <taxon>Bacillota</taxon>
        <taxon>Bacilli</taxon>
        <taxon>Bacillales</taxon>
        <taxon>Bacillaceae</taxon>
        <taxon>Niallia</taxon>
    </lineage>
</organism>
<comment type="similarity">
    <text evidence="2">Belongs to the GerABKC lipoprotein family.</text>
</comment>
<dbReference type="RefSeq" id="WP_127742787.1">
    <property type="nucleotide sequence ID" value="NZ_CAJCKN010000138.1"/>
</dbReference>
<dbReference type="InterPro" id="IPR057336">
    <property type="entry name" value="GerAC_N"/>
</dbReference>
<keyword evidence="6" id="KW-0564">Palmitate</keyword>
<feature type="domain" description="Spore germination GerAC-like C-terminal" evidence="9">
    <location>
        <begin position="223"/>
        <end position="386"/>
    </location>
</feature>
<comment type="caution">
    <text evidence="11">The sequence shown here is derived from an EMBL/GenBank/DDBJ whole genome shotgun (WGS) entry which is preliminary data.</text>
</comment>
<dbReference type="PANTHER" id="PTHR35789">
    <property type="entry name" value="SPORE GERMINATION PROTEIN B3"/>
    <property type="match status" value="1"/>
</dbReference>
<evidence type="ECO:0000259" key="9">
    <source>
        <dbReference type="Pfam" id="PF05504"/>
    </source>
</evidence>
<evidence type="ECO:0000256" key="4">
    <source>
        <dbReference type="ARBA" id="ARBA00022729"/>
    </source>
</evidence>
<dbReference type="GO" id="GO:0009847">
    <property type="term" value="P:spore germination"/>
    <property type="evidence" value="ECO:0007669"/>
    <property type="project" value="InterPro"/>
</dbReference>
<evidence type="ECO:0000256" key="1">
    <source>
        <dbReference type="ARBA" id="ARBA00004635"/>
    </source>
</evidence>
<dbReference type="PROSITE" id="PS51257">
    <property type="entry name" value="PROKAR_LIPOPROTEIN"/>
    <property type="match status" value="1"/>
</dbReference>
<evidence type="ECO:0000313" key="11">
    <source>
        <dbReference type="EMBL" id="RVT56573.1"/>
    </source>
</evidence>
<dbReference type="Pfam" id="PF25198">
    <property type="entry name" value="Spore_GerAC_N"/>
    <property type="match status" value="1"/>
</dbReference>
<name>A0A437K2Y4_9BACI</name>
<keyword evidence="8" id="KW-0175">Coiled coil</keyword>
<evidence type="ECO:0000256" key="5">
    <source>
        <dbReference type="ARBA" id="ARBA00023136"/>
    </source>
</evidence>
<dbReference type="InterPro" id="IPR046953">
    <property type="entry name" value="Spore_GerAC-like_C"/>
</dbReference>
<evidence type="ECO:0000256" key="7">
    <source>
        <dbReference type="ARBA" id="ARBA00023288"/>
    </source>
</evidence>
<evidence type="ECO:0000256" key="3">
    <source>
        <dbReference type="ARBA" id="ARBA00022544"/>
    </source>
</evidence>
<evidence type="ECO:0000313" key="12">
    <source>
        <dbReference type="Proteomes" id="UP000288024"/>
    </source>
</evidence>
<dbReference type="AlphaFoldDB" id="A0A437K2Y4"/>
<evidence type="ECO:0000256" key="8">
    <source>
        <dbReference type="SAM" id="Coils"/>
    </source>
</evidence>
<dbReference type="InterPro" id="IPR038501">
    <property type="entry name" value="Spore_GerAC_C_sf"/>
</dbReference>
<dbReference type="Pfam" id="PF05504">
    <property type="entry name" value="Spore_GerAC"/>
    <property type="match status" value="1"/>
</dbReference>
<keyword evidence="12" id="KW-1185">Reference proteome</keyword>
<dbReference type="PANTHER" id="PTHR35789:SF1">
    <property type="entry name" value="SPORE GERMINATION PROTEIN B3"/>
    <property type="match status" value="1"/>
</dbReference>
<evidence type="ECO:0000256" key="6">
    <source>
        <dbReference type="ARBA" id="ARBA00023139"/>
    </source>
</evidence>
<reference evidence="11 12" key="1">
    <citation type="submission" date="2019-01" db="EMBL/GenBank/DDBJ databases">
        <title>Bacillus sp. M5HDSG1-1, whole genome shotgun sequence.</title>
        <authorList>
            <person name="Tuo L."/>
        </authorList>
    </citation>
    <scope>NUCLEOTIDE SEQUENCE [LARGE SCALE GENOMIC DNA]</scope>
    <source>
        <strain evidence="11 12">M5HDSG1-1</strain>
    </source>
</reference>
<dbReference type="EMBL" id="RZTZ01000025">
    <property type="protein sequence ID" value="RVT56573.1"/>
    <property type="molecule type" value="Genomic_DNA"/>
</dbReference>
<evidence type="ECO:0000259" key="10">
    <source>
        <dbReference type="Pfam" id="PF25198"/>
    </source>
</evidence>
<dbReference type="Gene3D" id="3.30.300.210">
    <property type="entry name" value="Nutrient germinant receptor protein C, domain 3"/>
    <property type="match status" value="1"/>
</dbReference>
<gene>
    <name evidence="11" type="ORF">EM808_27180</name>
</gene>
<dbReference type="GO" id="GO:0016020">
    <property type="term" value="C:membrane"/>
    <property type="evidence" value="ECO:0007669"/>
    <property type="project" value="UniProtKB-SubCell"/>
</dbReference>
<dbReference type="NCBIfam" id="TIGR02887">
    <property type="entry name" value="spore_ger_x_C"/>
    <property type="match status" value="1"/>
</dbReference>
<keyword evidence="3" id="KW-0309">Germination</keyword>
<dbReference type="InterPro" id="IPR008844">
    <property type="entry name" value="Spore_GerAC-like"/>
</dbReference>
<keyword evidence="5" id="KW-0472">Membrane</keyword>